<feature type="transmembrane region" description="Helical" evidence="1">
    <location>
        <begin position="177"/>
        <end position="196"/>
    </location>
</feature>
<comment type="caution">
    <text evidence="2">The sequence shown here is derived from an EMBL/GenBank/DDBJ whole genome shotgun (WGS) entry which is preliminary data.</text>
</comment>
<keyword evidence="1" id="KW-0472">Membrane</keyword>
<sequence length="223" mass="25590">MSMDIGKNYYSPTSEDLAVLYWWWITSSAWVIQVFLMAPAAVRSSWKYLHCISTCRLLYCLYLASTLNLTKYCRAKDTYNGLKAFHTDCPLLFVELHCLEMCQLRMADLLELKRDIGQRDSAWREKRRRLLLTQQQLEGHHRRMQAPLGLALFINFVDILLAGYRLVGASRTPSEQLAIRAAILAAPAALKFARIWSICRGITGMENEVIDSLFHTGIPKCQI</sequence>
<feature type="transmembrane region" description="Helical" evidence="1">
    <location>
        <begin position="20"/>
        <end position="42"/>
    </location>
</feature>
<evidence type="ECO:0000313" key="3">
    <source>
        <dbReference type="Proteomes" id="UP001558652"/>
    </source>
</evidence>
<keyword evidence="3" id="KW-1185">Reference proteome</keyword>
<feature type="transmembrane region" description="Helical" evidence="1">
    <location>
        <begin position="146"/>
        <end position="165"/>
    </location>
</feature>
<organism evidence="2 3">
    <name type="scientific">Ranatra chinensis</name>
    <dbReference type="NCBI Taxonomy" id="642074"/>
    <lineage>
        <taxon>Eukaryota</taxon>
        <taxon>Metazoa</taxon>
        <taxon>Ecdysozoa</taxon>
        <taxon>Arthropoda</taxon>
        <taxon>Hexapoda</taxon>
        <taxon>Insecta</taxon>
        <taxon>Pterygota</taxon>
        <taxon>Neoptera</taxon>
        <taxon>Paraneoptera</taxon>
        <taxon>Hemiptera</taxon>
        <taxon>Heteroptera</taxon>
        <taxon>Panheteroptera</taxon>
        <taxon>Nepomorpha</taxon>
        <taxon>Nepidae</taxon>
        <taxon>Ranatrinae</taxon>
        <taxon>Ranatra</taxon>
    </lineage>
</organism>
<keyword evidence="1" id="KW-1133">Transmembrane helix</keyword>
<reference evidence="2 3" key="1">
    <citation type="submission" date="2024-07" db="EMBL/GenBank/DDBJ databases">
        <title>Chromosome-level genome assembly of the water stick insect Ranatra chinensis (Heteroptera: Nepidae).</title>
        <authorList>
            <person name="Liu X."/>
        </authorList>
    </citation>
    <scope>NUCLEOTIDE SEQUENCE [LARGE SCALE GENOMIC DNA]</scope>
    <source>
        <strain evidence="2">Cailab_2021Rc</strain>
        <tissue evidence="2">Muscle</tissue>
    </source>
</reference>
<name>A0ABD0XZM7_9HEMI</name>
<dbReference type="Proteomes" id="UP001558652">
    <property type="component" value="Unassembled WGS sequence"/>
</dbReference>
<dbReference type="AlphaFoldDB" id="A0ABD0XZM7"/>
<gene>
    <name evidence="2" type="ORF">AAG570_005166</name>
</gene>
<accession>A0ABD0XZM7</accession>
<evidence type="ECO:0000256" key="1">
    <source>
        <dbReference type="SAM" id="Phobius"/>
    </source>
</evidence>
<protein>
    <submittedName>
        <fullName evidence="2">Uncharacterized protein</fullName>
    </submittedName>
</protein>
<dbReference type="EMBL" id="JBFDAA010000017">
    <property type="protein sequence ID" value="KAL1116694.1"/>
    <property type="molecule type" value="Genomic_DNA"/>
</dbReference>
<keyword evidence="1" id="KW-0812">Transmembrane</keyword>
<evidence type="ECO:0000313" key="2">
    <source>
        <dbReference type="EMBL" id="KAL1116694.1"/>
    </source>
</evidence>
<proteinExistence type="predicted"/>